<dbReference type="Pfam" id="PF07993">
    <property type="entry name" value="NAD_binding_4"/>
    <property type="match status" value="2"/>
</dbReference>
<dbReference type="SUPFAM" id="SSF51735">
    <property type="entry name" value="NAD(P)-binding Rossmann-fold domains"/>
    <property type="match status" value="1"/>
</dbReference>
<dbReference type="Proteomes" id="UP000297814">
    <property type="component" value="Unassembled WGS sequence"/>
</dbReference>
<evidence type="ECO:0000259" key="3">
    <source>
        <dbReference type="Pfam" id="PF07993"/>
    </source>
</evidence>
<dbReference type="PANTHER" id="PTHR43439">
    <property type="entry name" value="PHENYLACETATE-COENZYME A LIGASE"/>
    <property type="match status" value="1"/>
</dbReference>
<organism evidence="4 5">
    <name type="scientific">Botrytis hyacinthi</name>
    <dbReference type="NCBI Taxonomy" id="278943"/>
    <lineage>
        <taxon>Eukaryota</taxon>
        <taxon>Fungi</taxon>
        <taxon>Dikarya</taxon>
        <taxon>Ascomycota</taxon>
        <taxon>Pezizomycotina</taxon>
        <taxon>Leotiomycetes</taxon>
        <taxon>Helotiales</taxon>
        <taxon>Sclerotiniaceae</taxon>
        <taxon>Botrytis</taxon>
    </lineage>
</organism>
<gene>
    <name evidence="4" type="ORF">BHYA_0137g00100</name>
</gene>
<dbReference type="Gene3D" id="3.40.50.720">
    <property type="entry name" value="NAD(P)-binding Rossmann-like Domain"/>
    <property type="match status" value="1"/>
</dbReference>
<keyword evidence="5" id="KW-1185">Reference proteome</keyword>
<dbReference type="PANTHER" id="PTHR43439:SF2">
    <property type="entry name" value="ENZYME, PUTATIVE (JCVI)-RELATED"/>
    <property type="match status" value="1"/>
</dbReference>
<comment type="caution">
    <text evidence="4">The sequence shown here is derived from an EMBL/GenBank/DDBJ whole genome shotgun (WGS) entry which is preliminary data.</text>
</comment>
<dbReference type="EMBL" id="PQXK01000137">
    <property type="protein sequence ID" value="TGO36029.1"/>
    <property type="molecule type" value="Genomic_DNA"/>
</dbReference>
<sequence length="390" mass="43954">MEYQPEDVSKVLDRVEQISQTLIPANNYLQDLIKTYSSNFPVKKAKAIIKSHGNGLHIILTGFTGYLGYYLLKALIADIKVVRIVCFNLWEAEKDFIAEFGDLDGAQKVQFVKTSFGDPRFSLEPAIYQKFLETIYVILHNVWSVDFNLPIESFEKVHIAGVRNFIDWPLLSPRKVTIQFMISEQIFTDVNLPMLGYGHSKFIAENILNNAAEEHGISVDVLRCGQIGGPSSDGKKQRNARDWFTILLQTSKALGLIPSDLRAQDLVQWIPADSVSQIIVELMNGSDTREGLTIFNLINPKIVKWSNLVPGVKQILGVAKEVSLQNWLRELKKHDATSRDEVKKFPALKLLGFFEWVSNEERLVMITENAQAASPSFGGLSPIDDEMIGR</sequence>
<keyword evidence="2" id="KW-0597">Phosphoprotein</keyword>
<dbReference type="AlphaFoldDB" id="A0A4Z1GL74"/>
<evidence type="ECO:0000313" key="4">
    <source>
        <dbReference type="EMBL" id="TGO36029.1"/>
    </source>
</evidence>
<feature type="domain" description="Thioester reductase (TE)" evidence="3">
    <location>
        <begin position="60"/>
        <end position="170"/>
    </location>
</feature>
<evidence type="ECO:0000313" key="5">
    <source>
        <dbReference type="Proteomes" id="UP000297814"/>
    </source>
</evidence>
<evidence type="ECO:0000256" key="2">
    <source>
        <dbReference type="ARBA" id="ARBA00022553"/>
    </source>
</evidence>
<feature type="domain" description="Thioester reductase (TE)" evidence="3">
    <location>
        <begin position="192"/>
        <end position="279"/>
    </location>
</feature>
<evidence type="ECO:0000256" key="1">
    <source>
        <dbReference type="ARBA" id="ARBA00022450"/>
    </source>
</evidence>
<name>A0A4Z1GL74_9HELO</name>
<keyword evidence="1" id="KW-0596">Phosphopantetheine</keyword>
<reference evidence="4 5" key="1">
    <citation type="submission" date="2017-12" db="EMBL/GenBank/DDBJ databases">
        <title>Comparative genomics of Botrytis spp.</title>
        <authorList>
            <person name="Valero-Jimenez C.A."/>
            <person name="Tapia P."/>
            <person name="Veloso J."/>
            <person name="Silva-Moreno E."/>
            <person name="Staats M."/>
            <person name="Valdes J.H."/>
            <person name="Van Kan J.A.L."/>
        </authorList>
    </citation>
    <scope>NUCLEOTIDE SEQUENCE [LARGE SCALE GENOMIC DNA]</scope>
    <source>
        <strain evidence="4 5">Bh0001</strain>
    </source>
</reference>
<dbReference type="InterPro" id="IPR036291">
    <property type="entry name" value="NAD(P)-bd_dom_sf"/>
</dbReference>
<accession>A0A4Z1GL74</accession>
<protein>
    <recommendedName>
        <fullName evidence="3">Thioester reductase (TE) domain-containing protein</fullName>
    </recommendedName>
</protein>
<dbReference type="InterPro" id="IPR013120">
    <property type="entry name" value="FAR_NAD-bd"/>
</dbReference>
<dbReference type="InterPro" id="IPR051414">
    <property type="entry name" value="Adenylate-forming_Reductase"/>
</dbReference>
<proteinExistence type="predicted"/>